<organism evidence="2 5">
    <name type="scientific">Leptospira adleri</name>
    <dbReference type="NCBI Taxonomy" id="2023186"/>
    <lineage>
        <taxon>Bacteria</taxon>
        <taxon>Pseudomonadati</taxon>
        <taxon>Spirochaetota</taxon>
        <taxon>Spirochaetia</taxon>
        <taxon>Leptospirales</taxon>
        <taxon>Leptospiraceae</taxon>
        <taxon>Leptospira</taxon>
    </lineage>
</organism>
<dbReference type="EMBL" id="NPDV01000007">
    <property type="protein sequence ID" value="PJZ53553.1"/>
    <property type="molecule type" value="Genomic_DNA"/>
</dbReference>
<dbReference type="SUPFAM" id="SSF51182">
    <property type="entry name" value="RmlC-like cupins"/>
    <property type="match status" value="1"/>
</dbReference>
<dbReference type="AlphaFoldDB" id="A0A2M9YPT8"/>
<evidence type="ECO:0000313" key="4">
    <source>
        <dbReference type="Proteomes" id="UP000232149"/>
    </source>
</evidence>
<dbReference type="Pfam" id="PF07883">
    <property type="entry name" value="Cupin_2"/>
    <property type="match status" value="1"/>
</dbReference>
<dbReference type="InterPro" id="IPR013096">
    <property type="entry name" value="Cupin_2"/>
</dbReference>
<evidence type="ECO:0000313" key="5">
    <source>
        <dbReference type="Proteomes" id="UP000232188"/>
    </source>
</evidence>
<evidence type="ECO:0000313" key="2">
    <source>
        <dbReference type="EMBL" id="PJZ53553.1"/>
    </source>
</evidence>
<gene>
    <name evidence="3" type="ORF">CH376_04965</name>
    <name evidence="2" type="ORF">CH380_09605</name>
</gene>
<dbReference type="Proteomes" id="UP000232149">
    <property type="component" value="Unassembled WGS sequence"/>
</dbReference>
<reference evidence="4 5" key="1">
    <citation type="submission" date="2017-07" db="EMBL/GenBank/DDBJ databases">
        <title>Leptospira spp. isolated from tropical soils.</title>
        <authorList>
            <person name="Thibeaux R."/>
            <person name="Iraola G."/>
            <person name="Ferres I."/>
            <person name="Bierque E."/>
            <person name="Girault D."/>
            <person name="Soupe-Gilbert M.-E."/>
            <person name="Picardeau M."/>
            <person name="Goarant C."/>
        </authorList>
    </citation>
    <scope>NUCLEOTIDE SEQUENCE [LARGE SCALE GENOMIC DNA]</scope>
    <source>
        <strain evidence="2 5">FH2-B-C1</strain>
        <strain evidence="3 4">FH2-B-D1</strain>
    </source>
</reference>
<feature type="domain" description="Cupin type-2" evidence="1">
    <location>
        <begin position="63"/>
        <end position="126"/>
    </location>
</feature>
<dbReference type="PANTHER" id="PTHR36440:SF1">
    <property type="entry name" value="PUTATIVE (AFU_ORTHOLOGUE AFUA_8G07350)-RELATED"/>
    <property type="match status" value="1"/>
</dbReference>
<dbReference type="InterPro" id="IPR053146">
    <property type="entry name" value="QDO-like"/>
</dbReference>
<proteinExistence type="predicted"/>
<keyword evidence="4" id="KW-1185">Reference proteome</keyword>
<dbReference type="Gene3D" id="2.60.120.10">
    <property type="entry name" value="Jelly Rolls"/>
    <property type="match status" value="1"/>
</dbReference>
<protein>
    <submittedName>
        <fullName evidence="2">Cupin</fullName>
    </submittedName>
</protein>
<dbReference type="EMBL" id="NPDU01000009">
    <property type="protein sequence ID" value="PJZ63075.1"/>
    <property type="molecule type" value="Genomic_DNA"/>
</dbReference>
<name>A0A2M9YPT8_9LEPT</name>
<dbReference type="InterPro" id="IPR014710">
    <property type="entry name" value="RmlC-like_jellyroll"/>
</dbReference>
<dbReference type="Proteomes" id="UP000232188">
    <property type="component" value="Unassembled WGS sequence"/>
</dbReference>
<evidence type="ECO:0000313" key="3">
    <source>
        <dbReference type="EMBL" id="PJZ63075.1"/>
    </source>
</evidence>
<sequence>MIVLVGYVLVGNILHLYLFPEQQVVKEAYPIVGDTMVNRFAKERYIVLKTDRETNGRYAEVELHLEPGGAIPEAHIHSNYDETFIVLQGELNLVIDGTELHLGPGEAHTVPKGTPHQPFNRGSREFVGIVRVNPPAQWALFITQFHGFLTEKQEPRNDFEFFLQAMLVSGFYGDTYLASPPISVQKALAFIVAPTARLLGYKSWKLENSLKWRR</sequence>
<dbReference type="InterPro" id="IPR011051">
    <property type="entry name" value="RmlC_Cupin_sf"/>
</dbReference>
<dbReference type="PANTHER" id="PTHR36440">
    <property type="entry name" value="PUTATIVE (AFU_ORTHOLOGUE AFUA_8G07350)-RELATED"/>
    <property type="match status" value="1"/>
</dbReference>
<comment type="caution">
    <text evidence="2">The sequence shown here is derived from an EMBL/GenBank/DDBJ whole genome shotgun (WGS) entry which is preliminary data.</text>
</comment>
<evidence type="ECO:0000259" key="1">
    <source>
        <dbReference type="Pfam" id="PF07883"/>
    </source>
</evidence>
<accession>A0A2M9YPT8</accession>